<dbReference type="Proteomes" id="UP000664628">
    <property type="component" value="Unassembled WGS sequence"/>
</dbReference>
<protein>
    <submittedName>
        <fullName evidence="2">Phytanoyl-CoA dioxygenase family protein</fullName>
    </submittedName>
</protein>
<name>A0ABS3JK08_9BACT</name>
<evidence type="ECO:0000313" key="2">
    <source>
        <dbReference type="EMBL" id="MBO0950328.1"/>
    </source>
</evidence>
<evidence type="ECO:0000313" key="3">
    <source>
        <dbReference type="Proteomes" id="UP000664628"/>
    </source>
</evidence>
<keyword evidence="3" id="KW-1185">Reference proteome</keyword>
<dbReference type="PANTHER" id="PTHR20883:SF48">
    <property type="entry name" value="ECTOINE DIOXYGENASE"/>
    <property type="match status" value="1"/>
</dbReference>
<proteinExistence type="predicted"/>
<dbReference type="RefSeq" id="WP_207330287.1">
    <property type="nucleotide sequence ID" value="NZ_JAFMYW010000005.1"/>
</dbReference>
<dbReference type="SUPFAM" id="SSF51197">
    <property type="entry name" value="Clavaminate synthase-like"/>
    <property type="match status" value="1"/>
</dbReference>
<dbReference type="InterPro" id="IPR008775">
    <property type="entry name" value="Phytyl_CoA_dOase-like"/>
</dbReference>
<gene>
    <name evidence="2" type="ORF">J2I46_17165</name>
</gene>
<keyword evidence="2" id="KW-0560">Oxidoreductase</keyword>
<organism evidence="2 3">
    <name type="scientific">Fibrella forsythiae</name>
    <dbReference type="NCBI Taxonomy" id="2817061"/>
    <lineage>
        <taxon>Bacteria</taxon>
        <taxon>Pseudomonadati</taxon>
        <taxon>Bacteroidota</taxon>
        <taxon>Cytophagia</taxon>
        <taxon>Cytophagales</taxon>
        <taxon>Spirosomataceae</taxon>
        <taxon>Fibrella</taxon>
    </lineage>
</organism>
<dbReference type="EMBL" id="JAFMYW010000005">
    <property type="protein sequence ID" value="MBO0950328.1"/>
    <property type="molecule type" value="Genomic_DNA"/>
</dbReference>
<keyword evidence="2" id="KW-0223">Dioxygenase</keyword>
<dbReference type="GO" id="GO:0051213">
    <property type="term" value="F:dioxygenase activity"/>
    <property type="evidence" value="ECO:0007669"/>
    <property type="project" value="UniProtKB-KW"/>
</dbReference>
<comment type="cofactor">
    <cofactor evidence="1">
        <name>Fe(2+)</name>
        <dbReference type="ChEBI" id="CHEBI:29033"/>
    </cofactor>
</comment>
<dbReference type="Pfam" id="PF05721">
    <property type="entry name" value="PhyH"/>
    <property type="match status" value="1"/>
</dbReference>
<evidence type="ECO:0000256" key="1">
    <source>
        <dbReference type="ARBA" id="ARBA00001954"/>
    </source>
</evidence>
<accession>A0ABS3JK08</accession>
<sequence>MSVTNRLKGILKQILQPAPKRVTEFDYQTIPWIDKKEANIQQFSQQFAPGDSVPYDMAEKLEFWKQNGYVIFEQAIPTDWIDMLWGEVERVIDQHEKYDMQVRIDLPEYTQTPVLAVKDVPQSVLNGPYIKYMDFHNASVVGKKIMLHKHIVTFLEAVFNDRVVAMQSLLFKYGSQQPTHQDFAYVVSEIPSHLAAAWIALEDVQPDSGPLFYYPGSHTIRKFDFGNGIFFNNESTNDPNDFANYLDEACQSKGLQRETLLIKKGDLLIWHAALAHGGNPITNEHQTRKSYVCHYSSQNAYKHHRSEANKEPERYSYNNADVFKNPLLPQEEDIFQGGESL</sequence>
<comment type="caution">
    <text evidence="2">The sequence shown here is derived from an EMBL/GenBank/DDBJ whole genome shotgun (WGS) entry which is preliminary data.</text>
</comment>
<dbReference type="Gene3D" id="2.60.120.620">
    <property type="entry name" value="q2cbj1_9rhob like domain"/>
    <property type="match status" value="1"/>
</dbReference>
<dbReference type="PANTHER" id="PTHR20883">
    <property type="entry name" value="PHYTANOYL-COA DIOXYGENASE DOMAIN CONTAINING 1"/>
    <property type="match status" value="1"/>
</dbReference>
<reference evidence="2 3" key="1">
    <citation type="submission" date="2021-03" db="EMBL/GenBank/DDBJ databases">
        <title>Fibrella sp. HMF5405 genome sequencing and assembly.</title>
        <authorList>
            <person name="Kang H."/>
            <person name="Kim H."/>
            <person name="Bae S."/>
            <person name="Joh K."/>
        </authorList>
    </citation>
    <scope>NUCLEOTIDE SEQUENCE [LARGE SCALE GENOMIC DNA]</scope>
    <source>
        <strain evidence="2 3">HMF5405</strain>
    </source>
</reference>